<dbReference type="EMBL" id="CAACVG010007313">
    <property type="protein sequence ID" value="VEN44780.1"/>
    <property type="molecule type" value="Genomic_DNA"/>
</dbReference>
<dbReference type="InterPro" id="IPR029058">
    <property type="entry name" value="AB_hydrolase_fold"/>
</dbReference>
<evidence type="ECO:0000256" key="1">
    <source>
        <dbReference type="SAM" id="SignalP"/>
    </source>
</evidence>
<proteinExistence type="predicted"/>
<keyword evidence="3" id="KW-1185">Reference proteome</keyword>
<name>A0A653CCI9_CALMS</name>
<dbReference type="Gene3D" id="3.40.50.1820">
    <property type="entry name" value="alpha/beta hydrolase"/>
    <property type="match status" value="1"/>
</dbReference>
<evidence type="ECO:0000313" key="2">
    <source>
        <dbReference type="EMBL" id="VEN44780.1"/>
    </source>
</evidence>
<organism evidence="2 3">
    <name type="scientific">Callosobruchus maculatus</name>
    <name type="common">Southern cowpea weevil</name>
    <name type="synonym">Pulse bruchid</name>
    <dbReference type="NCBI Taxonomy" id="64391"/>
    <lineage>
        <taxon>Eukaryota</taxon>
        <taxon>Metazoa</taxon>
        <taxon>Ecdysozoa</taxon>
        <taxon>Arthropoda</taxon>
        <taxon>Hexapoda</taxon>
        <taxon>Insecta</taxon>
        <taxon>Pterygota</taxon>
        <taxon>Neoptera</taxon>
        <taxon>Endopterygota</taxon>
        <taxon>Coleoptera</taxon>
        <taxon>Polyphaga</taxon>
        <taxon>Cucujiformia</taxon>
        <taxon>Chrysomeloidea</taxon>
        <taxon>Chrysomelidae</taxon>
        <taxon>Bruchinae</taxon>
        <taxon>Bruchini</taxon>
        <taxon>Callosobruchus</taxon>
    </lineage>
</organism>
<feature type="chain" id="PRO_5024904684" evidence="1">
    <location>
        <begin position="25"/>
        <end position="144"/>
    </location>
</feature>
<feature type="signal peptide" evidence="1">
    <location>
        <begin position="1"/>
        <end position="24"/>
    </location>
</feature>
<accession>A0A653CCI9</accession>
<dbReference type="Proteomes" id="UP000410492">
    <property type="component" value="Unassembled WGS sequence"/>
</dbReference>
<feature type="non-terminal residue" evidence="2">
    <location>
        <position position="144"/>
    </location>
</feature>
<dbReference type="OrthoDB" id="199913at2759"/>
<keyword evidence="1" id="KW-0732">Signal</keyword>
<dbReference type="AlphaFoldDB" id="A0A653CCI9"/>
<reference evidence="2 3" key="1">
    <citation type="submission" date="2019-01" db="EMBL/GenBank/DDBJ databases">
        <authorList>
            <person name="Sayadi A."/>
        </authorList>
    </citation>
    <scope>NUCLEOTIDE SEQUENCE [LARGE SCALE GENOMIC DNA]</scope>
</reference>
<gene>
    <name evidence="2" type="ORF">CALMAC_LOCUS7449</name>
</gene>
<evidence type="ECO:0000313" key="3">
    <source>
        <dbReference type="Proteomes" id="UP000410492"/>
    </source>
</evidence>
<protein>
    <submittedName>
        <fullName evidence="2">Uncharacterized protein</fullName>
    </submittedName>
</protein>
<sequence>MKFECFVIVLMIYLLENFMQMVESVNLDLDANDDSGYFNKCFEEIGCVEADSRWFDKKLRPVNMVPSDRHVIKTDFLLIKEDKRDHLDDDYEGLLYTSVTADSKSLKTSGFKKSSDLMLLIHDFTSNGYTGWVKVRAFRLMRKM</sequence>